<dbReference type="EMBL" id="MQAD01000005">
    <property type="protein sequence ID" value="OOE04637.1"/>
    <property type="molecule type" value="Genomic_DNA"/>
</dbReference>
<dbReference type="InterPro" id="IPR035069">
    <property type="entry name" value="TTHA1013/TTHA0281-like"/>
</dbReference>
<organism evidence="2 3">
    <name type="scientific">Anoxybacillus kestanbolensis</name>
    <dbReference type="NCBI Taxonomy" id="227476"/>
    <lineage>
        <taxon>Bacteria</taxon>
        <taxon>Bacillati</taxon>
        <taxon>Bacillota</taxon>
        <taxon>Bacilli</taxon>
        <taxon>Bacillales</taxon>
        <taxon>Anoxybacillaceae</taxon>
        <taxon>Anoxybacillus</taxon>
    </lineage>
</organism>
<reference evidence="3" key="1">
    <citation type="submission" date="2016-11" db="EMBL/GenBank/DDBJ databases">
        <title>Draft genome sequence of Anoxybacillus sp. strain 103 isolated from the Qarvajar hot spring in Nagorno-Karabach.</title>
        <authorList>
            <person name="Hovhannisyan P."/>
            <person name="Panosyan H."/>
            <person name="Birkeland N.-K."/>
        </authorList>
    </citation>
    <scope>NUCLEOTIDE SEQUENCE [LARGE SCALE GENOMIC DNA]</scope>
    <source>
        <strain evidence="3">103</strain>
    </source>
</reference>
<evidence type="ECO:0000313" key="3">
    <source>
        <dbReference type="Proteomes" id="UP000188458"/>
    </source>
</evidence>
<dbReference type="PANTHER" id="PTHR34504">
    <property type="entry name" value="ANTITOXIN HICB"/>
    <property type="match status" value="1"/>
</dbReference>
<dbReference type="Proteomes" id="UP000188458">
    <property type="component" value="Unassembled WGS sequence"/>
</dbReference>
<gene>
    <name evidence="2" type="ORF">BO219_04365</name>
</gene>
<comment type="caution">
    <text evidence="2">The sequence shown here is derived from an EMBL/GenBank/DDBJ whole genome shotgun (WGS) entry which is preliminary data.</text>
</comment>
<dbReference type="Pfam" id="PF15919">
    <property type="entry name" value="HicB_lk_antitox"/>
    <property type="match status" value="1"/>
</dbReference>
<dbReference type="AlphaFoldDB" id="A0A1V3FSE5"/>
<evidence type="ECO:0000259" key="1">
    <source>
        <dbReference type="Pfam" id="PF15919"/>
    </source>
</evidence>
<dbReference type="Gene3D" id="3.30.160.250">
    <property type="match status" value="1"/>
</dbReference>
<keyword evidence="3" id="KW-1185">Reference proteome</keyword>
<dbReference type="PANTHER" id="PTHR34504:SF4">
    <property type="entry name" value="ANTITOXIN HICB"/>
    <property type="match status" value="1"/>
</dbReference>
<feature type="domain" description="HicB-like antitoxin of toxin-antitoxin system" evidence="1">
    <location>
        <begin position="8"/>
        <end position="73"/>
    </location>
</feature>
<dbReference type="InterPro" id="IPR051404">
    <property type="entry name" value="TA_system_antitoxin"/>
</dbReference>
<protein>
    <submittedName>
        <fullName evidence="2">HicB family protein</fullName>
    </submittedName>
</protein>
<dbReference type="InterPro" id="IPR031807">
    <property type="entry name" value="HicB-like"/>
</dbReference>
<dbReference type="SUPFAM" id="SSF143100">
    <property type="entry name" value="TTHA1013/TTHA0281-like"/>
    <property type="match status" value="1"/>
</dbReference>
<proteinExistence type="predicted"/>
<accession>A0A1V3FSE5</accession>
<sequence>MAVYQFYALIQKDEEDDGHIVTFPDLDNCFTYGETLVEAVEMAEDVLLTMLDYMEEIGEDIPVASSVEKLKELLPSGASLVNIEIDTDILTNVG</sequence>
<name>A0A1V3FSE5_9BACL</name>
<evidence type="ECO:0000313" key="2">
    <source>
        <dbReference type="EMBL" id="OOE04637.1"/>
    </source>
</evidence>
<dbReference type="RefSeq" id="WP_077428546.1">
    <property type="nucleotide sequence ID" value="NZ_MQAD01000005.1"/>
</dbReference>